<protein>
    <submittedName>
        <fullName evidence="2">F-box domain-containing protein</fullName>
    </submittedName>
</protein>
<dbReference type="RefSeq" id="XP_037221267.1">
    <property type="nucleotide sequence ID" value="XM_037360975.1"/>
</dbReference>
<evidence type="ECO:0000256" key="1">
    <source>
        <dbReference type="SAM" id="MobiDB-lite"/>
    </source>
</evidence>
<dbReference type="Proteomes" id="UP000636479">
    <property type="component" value="Unassembled WGS sequence"/>
</dbReference>
<reference evidence="2" key="1">
    <citation type="submission" date="2020-05" db="EMBL/GenBank/DDBJ databases">
        <title>Mycena genomes resolve the evolution of fungal bioluminescence.</title>
        <authorList>
            <person name="Tsai I.J."/>
        </authorList>
    </citation>
    <scope>NUCLEOTIDE SEQUENCE</scope>
    <source>
        <strain evidence="2">171206Taipei</strain>
    </source>
</reference>
<comment type="caution">
    <text evidence="2">The sequence shown here is derived from an EMBL/GenBank/DDBJ whole genome shotgun (WGS) entry which is preliminary data.</text>
</comment>
<proteinExistence type="predicted"/>
<organism evidence="2 3">
    <name type="scientific">Mycena indigotica</name>
    <dbReference type="NCBI Taxonomy" id="2126181"/>
    <lineage>
        <taxon>Eukaryota</taxon>
        <taxon>Fungi</taxon>
        <taxon>Dikarya</taxon>
        <taxon>Basidiomycota</taxon>
        <taxon>Agaricomycotina</taxon>
        <taxon>Agaricomycetes</taxon>
        <taxon>Agaricomycetidae</taxon>
        <taxon>Agaricales</taxon>
        <taxon>Marasmiineae</taxon>
        <taxon>Mycenaceae</taxon>
        <taxon>Mycena</taxon>
    </lineage>
</organism>
<name>A0A8H6SVW2_9AGAR</name>
<evidence type="ECO:0000313" key="2">
    <source>
        <dbReference type="EMBL" id="KAF7306248.1"/>
    </source>
</evidence>
<dbReference type="AlphaFoldDB" id="A0A8H6SVW2"/>
<dbReference type="Gene3D" id="1.20.1280.50">
    <property type="match status" value="1"/>
</dbReference>
<gene>
    <name evidence="2" type="ORF">MIND_00415400</name>
</gene>
<sequence>MLHSSPESLRRRLEEIDAQTSSLYAKIATLAAERSQAVEQLKRVTYPILTLPPELTAKIFLHYHERPIDLSEPKLPGPFVLASVCRQWRGIALRLPGLWKRLTTSPADSDSDSDSESEASATVPKTTLERRFRLCESSMRHVGKHVGLEIECRGPESLLPALLAMSDQWEKMDVCEEALLDAALHSGGARHSLARLRRLAYRTLDSDPDGRLLNDDFDASVTFSPLLILENAPSLEHVELVGMNSTILSLPWAQLRSLTLSYVGVNTVACLFILRKAPLLENLTLLELEGYAPLNDATKLQLDHLRSLTVVAQTNSDHRANTVALLSLLVVPALTQLSVEILYADIVLAIRELLIRSAPRLENFKLTINVFLGSSQHLRRLLPMSPPPMAPQARPR</sequence>
<keyword evidence="3" id="KW-1185">Reference proteome</keyword>
<dbReference type="OrthoDB" id="2269034at2759"/>
<dbReference type="GeneID" id="59343491"/>
<dbReference type="EMBL" id="JACAZF010000004">
    <property type="protein sequence ID" value="KAF7306248.1"/>
    <property type="molecule type" value="Genomic_DNA"/>
</dbReference>
<evidence type="ECO:0000313" key="3">
    <source>
        <dbReference type="Proteomes" id="UP000636479"/>
    </source>
</evidence>
<accession>A0A8H6SVW2</accession>
<feature type="region of interest" description="Disordered" evidence="1">
    <location>
        <begin position="104"/>
        <end position="123"/>
    </location>
</feature>